<evidence type="ECO:0008006" key="7">
    <source>
        <dbReference type="Google" id="ProtNLM"/>
    </source>
</evidence>
<dbReference type="STRING" id="3469.A0A4Y7ICD3"/>
<dbReference type="AlphaFoldDB" id="A0A4Y7ICD3"/>
<dbReference type="PANTHER" id="PTHR31692:SF4">
    <property type="entry name" value="EXPANSIN-LIKE A1-RELATED"/>
    <property type="match status" value="1"/>
</dbReference>
<comment type="similarity">
    <text evidence="1">Belongs to the expansin family.</text>
</comment>
<dbReference type="GO" id="GO:0009505">
    <property type="term" value="C:plant-type cell wall"/>
    <property type="evidence" value="ECO:0007669"/>
    <property type="project" value="TreeGrafter"/>
</dbReference>
<feature type="chain" id="PRO_5021343108" description="Expansin-like EG45 domain-containing protein" evidence="2">
    <location>
        <begin position="23"/>
        <end position="263"/>
    </location>
</feature>
<dbReference type="InterPro" id="IPR036908">
    <property type="entry name" value="RlpA-like_sf"/>
</dbReference>
<keyword evidence="2" id="KW-0732">Signal</keyword>
<evidence type="ECO:0000256" key="2">
    <source>
        <dbReference type="SAM" id="SignalP"/>
    </source>
</evidence>
<dbReference type="Gramene" id="RZC45075">
    <property type="protein sequence ID" value="RZC45075"/>
    <property type="gene ID" value="C5167_038023"/>
</dbReference>
<dbReference type="InterPro" id="IPR036749">
    <property type="entry name" value="Expansin_CBD_sf"/>
</dbReference>
<feature type="domain" description="Expansin-like EG45" evidence="3">
    <location>
        <begin position="46"/>
        <end position="151"/>
    </location>
</feature>
<evidence type="ECO:0000313" key="5">
    <source>
        <dbReference type="EMBL" id="RZC45075.1"/>
    </source>
</evidence>
<feature type="signal peptide" evidence="2">
    <location>
        <begin position="1"/>
        <end position="22"/>
    </location>
</feature>
<name>A0A4Y7ICD3_PAPSO</name>
<dbReference type="PROSITE" id="PS50842">
    <property type="entry name" value="EXPANSIN_EG45"/>
    <property type="match status" value="1"/>
</dbReference>
<evidence type="ECO:0000259" key="3">
    <source>
        <dbReference type="PROSITE" id="PS50842"/>
    </source>
</evidence>
<dbReference type="GO" id="GO:0005576">
    <property type="term" value="C:extracellular region"/>
    <property type="evidence" value="ECO:0007669"/>
    <property type="project" value="InterPro"/>
</dbReference>
<feature type="domain" description="Expansin-like CBD" evidence="4">
    <location>
        <begin position="165"/>
        <end position="246"/>
    </location>
</feature>
<dbReference type="PANTHER" id="PTHR31692">
    <property type="entry name" value="EXPANSIN-B3"/>
    <property type="match status" value="1"/>
</dbReference>
<sequence>MAIFVPCFFFFYLLLTVSCAAAATDCDACLRQSKAAYFHSSSPISSGACGYGYLAKDLYEGYTAAGVPSLFKDGVGCGTCFLVKCKDKKLCRGRGTKVVLTNNYKSDSGIDLVLSDRAFISMAYKDKAREMLDRRIIDIEYKRIPCEYTNQNLSVRVEASSKKPDSLAVAFLYQGGQTEIVAVSVIDQFGRSRPMVRIYGTVWDMSPVPEGPLSFSLLVAQGFDGSMAASEKDLPADWKVGEIYDLGVQMNGIIDYRDGCSGC</sequence>
<accession>A0A4Y7ICD3</accession>
<dbReference type="PRINTS" id="PR01225">
    <property type="entry name" value="EXPANSNFAMLY"/>
</dbReference>
<evidence type="ECO:0000256" key="1">
    <source>
        <dbReference type="RuleBase" id="RU003460"/>
    </source>
</evidence>
<dbReference type="GO" id="GO:0009506">
    <property type="term" value="C:plasmodesma"/>
    <property type="evidence" value="ECO:0007669"/>
    <property type="project" value="TreeGrafter"/>
</dbReference>
<dbReference type="Pfam" id="PF01357">
    <property type="entry name" value="Expansin_C"/>
    <property type="match status" value="1"/>
</dbReference>
<dbReference type="PROSITE" id="PS50843">
    <property type="entry name" value="EXPANSIN_CBD"/>
    <property type="match status" value="1"/>
</dbReference>
<dbReference type="SUPFAM" id="SSF49590">
    <property type="entry name" value="PHL pollen allergen"/>
    <property type="match status" value="1"/>
</dbReference>
<organism evidence="5 6">
    <name type="scientific">Papaver somniferum</name>
    <name type="common">Opium poppy</name>
    <dbReference type="NCBI Taxonomy" id="3469"/>
    <lineage>
        <taxon>Eukaryota</taxon>
        <taxon>Viridiplantae</taxon>
        <taxon>Streptophyta</taxon>
        <taxon>Embryophyta</taxon>
        <taxon>Tracheophyta</taxon>
        <taxon>Spermatophyta</taxon>
        <taxon>Magnoliopsida</taxon>
        <taxon>Ranunculales</taxon>
        <taxon>Papaveraceae</taxon>
        <taxon>Papaveroideae</taxon>
        <taxon>Papaver</taxon>
    </lineage>
</organism>
<dbReference type="InterPro" id="IPR007117">
    <property type="entry name" value="Expansin_CBD"/>
</dbReference>
<evidence type="ECO:0000313" key="6">
    <source>
        <dbReference type="Proteomes" id="UP000316621"/>
    </source>
</evidence>
<proteinExistence type="inferred from homology"/>
<gene>
    <name evidence="5" type="ORF">C5167_038023</name>
</gene>
<dbReference type="InterPro" id="IPR007112">
    <property type="entry name" value="Expansin/allergen_DPBB_dom"/>
</dbReference>
<evidence type="ECO:0000259" key="4">
    <source>
        <dbReference type="PROSITE" id="PS50843"/>
    </source>
</evidence>
<dbReference type="InterPro" id="IPR009009">
    <property type="entry name" value="RlpA-like_DPBB"/>
</dbReference>
<dbReference type="OrthoDB" id="1861675at2759"/>
<dbReference type="EMBL" id="CM010715">
    <property type="protein sequence ID" value="RZC45075.1"/>
    <property type="molecule type" value="Genomic_DNA"/>
</dbReference>
<keyword evidence="6" id="KW-1185">Reference proteome</keyword>
<reference evidence="5 6" key="1">
    <citation type="journal article" date="2018" name="Science">
        <title>The opium poppy genome and morphinan production.</title>
        <authorList>
            <person name="Guo L."/>
            <person name="Winzer T."/>
            <person name="Yang X."/>
            <person name="Li Y."/>
            <person name="Ning Z."/>
            <person name="He Z."/>
            <person name="Teodor R."/>
            <person name="Lu Y."/>
            <person name="Bowser T.A."/>
            <person name="Graham I.A."/>
            <person name="Ye K."/>
        </authorList>
    </citation>
    <scope>NUCLEOTIDE SEQUENCE [LARGE SCALE GENOMIC DNA]</scope>
    <source>
        <strain evidence="6">cv. HN1</strain>
        <tissue evidence="5">Leaves</tissue>
    </source>
</reference>
<dbReference type="Proteomes" id="UP000316621">
    <property type="component" value="Chromosome 1"/>
</dbReference>
<protein>
    <recommendedName>
        <fullName evidence="7">Expansin-like EG45 domain-containing protein</fullName>
    </recommendedName>
</protein>
<dbReference type="Pfam" id="PF03330">
    <property type="entry name" value="DPBB_1"/>
    <property type="match status" value="1"/>
</dbReference>
<dbReference type="Gene3D" id="2.40.40.10">
    <property type="entry name" value="RlpA-like domain"/>
    <property type="match status" value="1"/>
</dbReference>
<dbReference type="Gene3D" id="2.60.40.760">
    <property type="entry name" value="Expansin, cellulose-binding-like domain"/>
    <property type="match status" value="1"/>
</dbReference>
<dbReference type="InterPro" id="IPR007118">
    <property type="entry name" value="Expan_Lol_pI"/>
</dbReference>
<dbReference type="SUPFAM" id="SSF50685">
    <property type="entry name" value="Barwin-like endoglucanases"/>
    <property type="match status" value="1"/>
</dbReference>